<protein>
    <submittedName>
        <fullName evidence="2">Membrane protein</fullName>
    </submittedName>
</protein>
<accession>A0A917BB89</accession>
<feature type="transmembrane region" description="Helical" evidence="1">
    <location>
        <begin position="109"/>
        <end position="130"/>
    </location>
</feature>
<proteinExistence type="predicted"/>
<gene>
    <name evidence="2" type="ORF">GCM10010954_36040</name>
</gene>
<evidence type="ECO:0000256" key="1">
    <source>
        <dbReference type="SAM" id="Phobius"/>
    </source>
</evidence>
<feature type="transmembrane region" description="Helical" evidence="1">
    <location>
        <begin position="216"/>
        <end position="236"/>
    </location>
</feature>
<evidence type="ECO:0000313" key="2">
    <source>
        <dbReference type="EMBL" id="GGF33722.1"/>
    </source>
</evidence>
<keyword evidence="1" id="KW-0812">Transmembrane</keyword>
<keyword evidence="1" id="KW-0472">Membrane</keyword>
<dbReference type="AlphaFoldDB" id="A0A917BB89"/>
<feature type="transmembrane region" description="Helical" evidence="1">
    <location>
        <begin position="177"/>
        <end position="196"/>
    </location>
</feature>
<organism evidence="2 3">
    <name type="scientific">Halobacillus andaensis</name>
    <dbReference type="NCBI Taxonomy" id="1176239"/>
    <lineage>
        <taxon>Bacteria</taxon>
        <taxon>Bacillati</taxon>
        <taxon>Bacillota</taxon>
        <taxon>Bacilli</taxon>
        <taxon>Bacillales</taxon>
        <taxon>Bacillaceae</taxon>
        <taxon>Halobacillus</taxon>
    </lineage>
</organism>
<dbReference type="PANTHER" id="PTHR41282:SF1">
    <property type="entry name" value="CONSERVED TRANSMEMBRANE PROTEIN-RELATED"/>
    <property type="match status" value="1"/>
</dbReference>
<keyword evidence="3" id="KW-1185">Reference proteome</keyword>
<dbReference type="Proteomes" id="UP000660110">
    <property type="component" value="Unassembled WGS sequence"/>
</dbReference>
<dbReference type="EMBL" id="BMEL01000005">
    <property type="protein sequence ID" value="GGF33722.1"/>
    <property type="molecule type" value="Genomic_DNA"/>
</dbReference>
<feature type="transmembrane region" description="Helical" evidence="1">
    <location>
        <begin position="56"/>
        <end position="76"/>
    </location>
</feature>
<reference evidence="2" key="2">
    <citation type="submission" date="2020-09" db="EMBL/GenBank/DDBJ databases">
        <authorList>
            <person name="Sun Q."/>
            <person name="Zhou Y."/>
        </authorList>
    </citation>
    <scope>NUCLEOTIDE SEQUENCE</scope>
    <source>
        <strain evidence="2">CGMCC 1.12153</strain>
    </source>
</reference>
<sequence length="241" mass="26597">MRTGNPVLKNEVFSRSRNSSSTMTLGGTVFKTSILLLFLLGTAVYTWYQYYQGVDITMMMIIGAVGSFIVALITVFIKKAAPVTAPIYAALEGFFLGGLSSYIEASYPGIVIQAAALTFAVMGGLLFLYSTRIIKVTKKFRLMVISATIGIFIVYAVNILLRIFLQAEVPYLHSSGAIGIGVSIFIVAIAALNLVLDFDFIERGAKRGAPKYMEWYGAFGLIITLAWLYIEILRLLRKIRR</sequence>
<keyword evidence="1" id="KW-1133">Transmembrane helix</keyword>
<dbReference type="Pfam" id="PF12811">
    <property type="entry name" value="BaxI_1"/>
    <property type="match status" value="1"/>
</dbReference>
<dbReference type="RefSeq" id="WP_188378931.1">
    <property type="nucleotide sequence ID" value="NZ_BMEL01000005.1"/>
</dbReference>
<feature type="transmembrane region" description="Helical" evidence="1">
    <location>
        <begin position="142"/>
        <end position="165"/>
    </location>
</feature>
<dbReference type="InterPro" id="IPR010539">
    <property type="entry name" value="BaxI_1-like"/>
</dbReference>
<feature type="transmembrane region" description="Helical" evidence="1">
    <location>
        <begin position="25"/>
        <end position="50"/>
    </location>
</feature>
<name>A0A917BB89_HALAA</name>
<feature type="transmembrane region" description="Helical" evidence="1">
    <location>
        <begin position="83"/>
        <end position="103"/>
    </location>
</feature>
<dbReference type="PANTHER" id="PTHR41282">
    <property type="entry name" value="CONSERVED TRANSMEMBRANE PROTEIN-RELATED"/>
    <property type="match status" value="1"/>
</dbReference>
<reference evidence="2" key="1">
    <citation type="journal article" date="2014" name="Int. J. Syst. Evol. Microbiol.">
        <title>Complete genome sequence of Corynebacterium casei LMG S-19264T (=DSM 44701T), isolated from a smear-ripened cheese.</title>
        <authorList>
            <consortium name="US DOE Joint Genome Institute (JGI-PGF)"/>
            <person name="Walter F."/>
            <person name="Albersmeier A."/>
            <person name="Kalinowski J."/>
            <person name="Ruckert C."/>
        </authorList>
    </citation>
    <scope>NUCLEOTIDE SEQUENCE</scope>
    <source>
        <strain evidence="2">CGMCC 1.12153</strain>
    </source>
</reference>
<comment type="caution">
    <text evidence="2">The sequence shown here is derived from an EMBL/GenBank/DDBJ whole genome shotgun (WGS) entry which is preliminary data.</text>
</comment>
<dbReference type="PIRSF" id="PIRSF009160">
    <property type="entry name" value="UCP009160"/>
    <property type="match status" value="1"/>
</dbReference>
<evidence type="ECO:0000313" key="3">
    <source>
        <dbReference type="Proteomes" id="UP000660110"/>
    </source>
</evidence>